<dbReference type="Pfam" id="PF19148">
    <property type="entry name" value="DUF5830"/>
    <property type="match status" value="1"/>
</dbReference>
<name>A0A0U5H343_9EURY</name>
<dbReference type="EMBL" id="LN831302">
    <property type="protein sequence ID" value="CQH59392.1"/>
    <property type="molecule type" value="Genomic_DNA"/>
</dbReference>
<sequence>MTDGDAGDVEDPVELGVELLANLEFESLPVADAVDRLETVTTHPRTTREILEAAERRGVVERDAGEVQPQGGSYVSFQADVITKEGEFSCRRCGASIQTGYFINFEHGELGAFGSSCIRKVIGRE</sequence>
<proteinExistence type="predicted"/>
<dbReference type="AlphaFoldDB" id="A0A0U5H343"/>
<reference evidence="2" key="1">
    <citation type="journal article" date="2016" name="Environ. Microbiol.">
        <title>The complete genome of a viable archaeum isolated from 123-million-year-old rock salt.</title>
        <authorList>
            <person name="Jaakkola S.T."/>
            <person name="Pfeiffer F."/>
            <person name="Ravantti J.J."/>
            <person name="Guo Q."/>
            <person name="Liu Y."/>
            <person name="Chen X."/>
            <person name="Ma H."/>
            <person name="Yang C."/>
            <person name="Oksanen H.M."/>
            <person name="Bamford D.H."/>
        </authorList>
    </citation>
    <scope>NUCLEOTIDE SEQUENCE</scope>
    <source>
        <strain evidence="2">JI20-1</strain>
    </source>
</reference>
<dbReference type="OrthoDB" id="290295at2157"/>
<dbReference type="RefSeq" id="WP_059057361.1">
    <property type="nucleotide sequence ID" value="NZ_CEML01000001.1"/>
</dbReference>
<evidence type="ECO:0000313" key="1">
    <source>
        <dbReference type="EMBL" id="CQH59392.1"/>
    </source>
</evidence>
<dbReference type="Proteomes" id="UP000066737">
    <property type="component" value="Chromosome I"/>
</dbReference>
<organism evidence="1 2">
    <name type="scientific">Halobacterium hubeiense</name>
    <dbReference type="NCBI Taxonomy" id="1407499"/>
    <lineage>
        <taxon>Archaea</taxon>
        <taxon>Methanobacteriati</taxon>
        <taxon>Methanobacteriota</taxon>
        <taxon>Stenosarchaea group</taxon>
        <taxon>Halobacteria</taxon>
        <taxon>Halobacteriales</taxon>
        <taxon>Halobacteriaceae</taxon>
        <taxon>Halobacterium</taxon>
    </lineage>
</organism>
<dbReference type="InterPro" id="IPR043870">
    <property type="entry name" value="DUF5830"/>
</dbReference>
<gene>
    <name evidence="1" type="ORF">HHUB_2965</name>
</gene>
<dbReference type="KEGG" id="hhb:Hhub_2965"/>
<protein>
    <submittedName>
        <fullName evidence="1">Uncharacterized protein</fullName>
    </submittedName>
</protein>
<evidence type="ECO:0000313" key="2">
    <source>
        <dbReference type="Proteomes" id="UP000066737"/>
    </source>
</evidence>
<keyword evidence="2" id="KW-1185">Reference proteome</keyword>
<accession>A0A0U5H343</accession>
<dbReference type="GeneID" id="26659591"/>